<evidence type="ECO:0008006" key="3">
    <source>
        <dbReference type="Google" id="ProtNLM"/>
    </source>
</evidence>
<proteinExistence type="predicted"/>
<feature type="non-terminal residue" evidence="1">
    <location>
        <position position="1"/>
    </location>
</feature>
<gene>
    <name evidence="1" type="ORF">HAP95_09135</name>
</gene>
<comment type="caution">
    <text evidence="1">The sequence shown here is derived from an EMBL/GenBank/DDBJ whole genome shotgun (WGS) entry which is preliminary data.</text>
</comment>
<accession>A0ABS5ZZ71</accession>
<reference evidence="1 2" key="1">
    <citation type="journal article" date="2021" name="ISME J.">
        <title>Genomic evolution of the class Acidithiobacillia: deep-branching Proteobacteria living in extreme acidic conditions.</title>
        <authorList>
            <person name="Moya-Beltran A."/>
            <person name="Beard S."/>
            <person name="Rojas-Villalobos C."/>
            <person name="Issotta F."/>
            <person name="Gallardo Y."/>
            <person name="Ulloa R."/>
            <person name="Giaveno A."/>
            <person name="Degli Esposti M."/>
            <person name="Johnson D.B."/>
            <person name="Quatrini R."/>
        </authorList>
    </citation>
    <scope>NUCLEOTIDE SEQUENCE [LARGE SCALE GENOMIC DNA]</scope>
    <source>
        <strain evidence="1 2">RW2</strain>
    </source>
</reference>
<sequence>PTDESAYAHFYGGQTRHGQHGQHGEDPRDWVWFSIVQHDPRKIKKMDTHTHGGLSAPMRANKGRKVCQQSYPLHMLPEVVSAIDPRLNSYISQSEFTQPNRRIVNLWRLGVIWLDMDTYKTPWGQGRNLDAQVRDLLWILEDKGYPEPSLVMSSGRGLYVKWFHDGLPRAALPRWNAVMRQITQEMLPWGSDAGAKDASRVLRIAGTINSRSGEAAHVLHINPDAQGHPTRYDFNLLAEYFLPLSREQVREKRLAAIARHEAYQNRQAAFGQRSRTNQDYPNLRPFSAQQLAWDRVEDLRRLVQIRKDTGAGLVGARELMLFWQMNHLLLSQQVDLRTFWQESRTLATELDPEWARGEGRNTLGSLFTKA</sequence>
<organism evidence="1 2">
    <name type="scientific">Acidithiobacillus sulfurivorans</name>
    <dbReference type="NCBI Taxonomy" id="1958756"/>
    <lineage>
        <taxon>Bacteria</taxon>
        <taxon>Pseudomonadati</taxon>
        <taxon>Pseudomonadota</taxon>
        <taxon>Acidithiobacillia</taxon>
        <taxon>Acidithiobacillales</taxon>
        <taxon>Acidithiobacillaceae</taxon>
        <taxon>Acidithiobacillus</taxon>
    </lineage>
</organism>
<feature type="non-terminal residue" evidence="1">
    <location>
        <position position="370"/>
    </location>
</feature>
<dbReference type="EMBL" id="JAAOMP010000098">
    <property type="protein sequence ID" value="MBU2760310.1"/>
    <property type="molecule type" value="Genomic_DNA"/>
</dbReference>
<evidence type="ECO:0000313" key="1">
    <source>
        <dbReference type="EMBL" id="MBU2760310.1"/>
    </source>
</evidence>
<keyword evidence="2" id="KW-1185">Reference proteome</keyword>
<name>A0ABS5ZZ71_9PROT</name>
<evidence type="ECO:0000313" key="2">
    <source>
        <dbReference type="Proteomes" id="UP000755654"/>
    </source>
</evidence>
<dbReference type="Proteomes" id="UP000755654">
    <property type="component" value="Unassembled WGS sequence"/>
</dbReference>
<protein>
    <recommendedName>
        <fullName evidence="3">Replication protein</fullName>
    </recommendedName>
</protein>